<feature type="region of interest" description="Disordered" evidence="1">
    <location>
        <begin position="22"/>
        <end position="61"/>
    </location>
</feature>
<keyword evidence="2" id="KW-0732">Signal</keyword>
<dbReference type="EMBL" id="CADCTB010000201">
    <property type="protein sequence ID" value="CAA9271603.1"/>
    <property type="molecule type" value="Genomic_DNA"/>
</dbReference>
<dbReference type="PROSITE" id="PS51257">
    <property type="entry name" value="PROKAR_LIPOPROTEIN"/>
    <property type="match status" value="1"/>
</dbReference>
<dbReference type="GO" id="GO:0004029">
    <property type="term" value="F:aldehyde dehydrogenase (NAD+) activity"/>
    <property type="evidence" value="ECO:0007669"/>
    <property type="project" value="UniProtKB-EC"/>
</dbReference>
<protein>
    <submittedName>
        <fullName evidence="4">Spore_germinatiuon_Immunoglobulin-like</fullName>
        <ecNumber evidence="4">1.2.1.3</ecNumber>
    </submittedName>
</protein>
<evidence type="ECO:0000259" key="3">
    <source>
        <dbReference type="SMART" id="SM00909"/>
    </source>
</evidence>
<reference evidence="4" key="1">
    <citation type="submission" date="2020-02" db="EMBL/GenBank/DDBJ databases">
        <authorList>
            <person name="Meier V. D."/>
        </authorList>
    </citation>
    <scope>NUCLEOTIDE SEQUENCE</scope>
    <source>
        <strain evidence="4">AVDCRST_MAG10</strain>
    </source>
</reference>
<dbReference type="InterPro" id="IPR019606">
    <property type="entry name" value="GerMN"/>
</dbReference>
<dbReference type="SMART" id="SM00909">
    <property type="entry name" value="Germane"/>
    <property type="match status" value="1"/>
</dbReference>
<evidence type="ECO:0000256" key="2">
    <source>
        <dbReference type="SAM" id="SignalP"/>
    </source>
</evidence>
<dbReference type="InterPro" id="IPR018911">
    <property type="entry name" value="Gmad2_Ig-like_dom"/>
</dbReference>
<keyword evidence="4" id="KW-0560">Oxidoreductase</keyword>
<dbReference type="AlphaFoldDB" id="A0A6J4J6E4"/>
<feature type="domain" description="GerMN" evidence="3">
    <location>
        <begin position="91"/>
        <end position="182"/>
    </location>
</feature>
<evidence type="ECO:0000313" key="4">
    <source>
        <dbReference type="EMBL" id="CAA9271603.1"/>
    </source>
</evidence>
<name>A0A6J4J6E4_9ACTN</name>
<proteinExistence type="predicted"/>
<accession>A0A6J4J6E4</accession>
<feature type="chain" id="PRO_5026884211" evidence="2">
    <location>
        <begin position="24"/>
        <end position="411"/>
    </location>
</feature>
<evidence type="ECO:0000256" key="1">
    <source>
        <dbReference type="SAM" id="MobiDB-lite"/>
    </source>
</evidence>
<dbReference type="Pfam" id="PF10646">
    <property type="entry name" value="Germane"/>
    <property type="match status" value="1"/>
</dbReference>
<sequence>MRRMLAMVAVLGLVAVACGGGEATDAGPVPGKPAGSETTADPGTSTTGPSPTASGTPTTVPASTTQVAVWLVRGETLESVTRTVPRVPGIGAEAVKALLSGPTTAETRSGFTTAVPKDTRFIGLVIDGNGIARVDLTRDFESGGGSLGLTLRLAQVTCTLNQFPSVRGVRFALAGELVSVFSGNGIVIDKPVTCDSYREVLGRPGDTASFAGIWPFATKAELDAYAGGADRTYRDPVATARDFAVKYLGMDNPVDFPSRSTGPGTVEVPMGFRYGEGRTPVPSPRATFVVVVRQLGAQGASGPWTVVEATASNILVTTPKAGDEVGSPVRVTGQAHAFEGTVNVQVREDGMVAGQALGRGFVTGGGDQLRPYSGDITFRSPGKPGGAIVLTELSAADGQGILRATVVKVRF</sequence>
<dbReference type="EC" id="1.2.1.3" evidence="4"/>
<organism evidence="4">
    <name type="scientific">uncultured Acidimicrobiales bacterium</name>
    <dbReference type="NCBI Taxonomy" id="310071"/>
    <lineage>
        <taxon>Bacteria</taxon>
        <taxon>Bacillati</taxon>
        <taxon>Actinomycetota</taxon>
        <taxon>Acidimicrobiia</taxon>
        <taxon>Acidimicrobiales</taxon>
        <taxon>environmental samples</taxon>
    </lineage>
</organism>
<feature type="signal peptide" evidence="2">
    <location>
        <begin position="1"/>
        <end position="23"/>
    </location>
</feature>
<dbReference type="Pfam" id="PF10648">
    <property type="entry name" value="Gmad2"/>
    <property type="match status" value="1"/>
</dbReference>
<feature type="compositionally biased region" description="Low complexity" evidence="1">
    <location>
        <begin position="36"/>
        <end position="61"/>
    </location>
</feature>
<gene>
    <name evidence="4" type="ORF">AVDCRST_MAG10-3333</name>
</gene>